<dbReference type="AlphaFoldDB" id="A0A1D8GIX9"/>
<dbReference type="InterPro" id="IPR010180">
    <property type="entry name" value="CRISPR-assoc_prot_CXXC-CXXC"/>
</dbReference>
<organism evidence="2 3">
    <name type="scientific">Geosporobacter ferrireducens</name>
    <dbReference type="NCBI Taxonomy" id="1424294"/>
    <lineage>
        <taxon>Bacteria</taxon>
        <taxon>Bacillati</taxon>
        <taxon>Bacillota</taxon>
        <taxon>Clostridia</taxon>
        <taxon>Peptostreptococcales</taxon>
        <taxon>Thermotaleaceae</taxon>
        <taxon>Geosporobacter</taxon>
    </lineage>
</organism>
<proteinExistence type="predicted"/>
<dbReference type="STRING" id="1424294.Gferi_15610"/>
<accession>A0A1D8GIX9</accession>
<keyword evidence="3" id="KW-1185">Reference proteome</keyword>
<feature type="domain" description="CRISPR-associated protein CXXC-CXXC" evidence="1">
    <location>
        <begin position="270"/>
        <end position="314"/>
    </location>
</feature>
<sequence length="595" mass="69582">MNDWFINMGLIGFIRILKEAGKIDDNDIKKMKNNYIEFNSELLEDFHKNYFDYFLKRYDISVRECEKIDRYLLIAQKEDKFKNATDWIKGVVDNNRKKIKGKLENKVFEQQFDEIYKNLSKIKKADQIEELKDSVSQFKKLMTVKDVNNKLSINFVRSIFSKQYFGQASFLQKPCAAKSVEEQSEIMFRDYIKPVIGLSELMDQSKDIDALKMNLENELKDSSLSKNYEKMLKTISGLAKTRDSLEAVKKCFYEDMLYCSVWENFRATNDFTEGVFAPLAVSNNNAKNYMWDFCTFYPISDIAKLILLCTPAGTVDMQDEYFGFVNLDTDVYELFRQNENLRLKKEEDNVFESLIYDIVSEAREKSKWMLQNILFIEFKMDIDSKNCKLNYFNIPKNVASYFKKHAQNDLGEIKDKTFKKDLVALMLDNKTIKTITYQYNEKSKGKEQIANNIERLIEVKLRSIISSEKYSAYDALLATIAKHKFNRTKEGCEKVDSKKIWVIYKSGQELNTYFKRNQSENKIQGIAYRLLNASKAGNKKEFLDSLLRIYMTAGKEVPSIFLNVMHEQDLEFETVAHAFVSGLISSENHGVKEDK</sequence>
<reference evidence="2 3" key="1">
    <citation type="submission" date="2016-09" db="EMBL/GenBank/DDBJ databases">
        <title>Genomic analysis reveals versatility of anaerobic energy metabolism of Geosporobacter ferrireducens IRF9 of phylum Firmicutes.</title>
        <authorList>
            <person name="Kim S.-J."/>
        </authorList>
    </citation>
    <scope>NUCLEOTIDE SEQUENCE [LARGE SCALE GENOMIC DNA]</scope>
    <source>
        <strain evidence="2 3">IRF9</strain>
    </source>
</reference>
<dbReference type="Pfam" id="PF09706">
    <property type="entry name" value="Cas_CXXC_CXXC"/>
    <property type="match status" value="1"/>
</dbReference>
<dbReference type="Proteomes" id="UP000095743">
    <property type="component" value="Chromosome"/>
</dbReference>
<dbReference type="InterPro" id="IPR019121">
    <property type="entry name" value="CRISPR-assoc_CXXC-CXXC_dom"/>
</dbReference>
<dbReference type="EMBL" id="CP017269">
    <property type="protein sequence ID" value="AOT70856.1"/>
    <property type="molecule type" value="Genomic_DNA"/>
</dbReference>
<evidence type="ECO:0000259" key="1">
    <source>
        <dbReference type="Pfam" id="PF09706"/>
    </source>
</evidence>
<evidence type="ECO:0000313" key="3">
    <source>
        <dbReference type="Proteomes" id="UP000095743"/>
    </source>
</evidence>
<dbReference type="RefSeq" id="WP_069978076.1">
    <property type="nucleotide sequence ID" value="NZ_VENK01000002.1"/>
</dbReference>
<gene>
    <name evidence="2" type="ORF">Gferi_15610</name>
</gene>
<dbReference type="KEGG" id="gfe:Gferi_15610"/>
<evidence type="ECO:0000313" key="2">
    <source>
        <dbReference type="EMBL" id="AOT70856.1"/>
    </source>
</evidence>
<protein>
    <submittedName>
        <fullName evidence="2">Type I-B CRISPR-associated protein Cas8b1/Cst1</fullName>
    </submittedName>
</protein>
<dbReference type="NCBIfam" id="TIGR01908">
    <property type="entry name" value="cas_CXXC_CXXC"/>
    <property type="match status" value="1"/>
</dbReference>
<name>A0A1D8GIX9_9FIRM</name>